<reference evidence="1 2" key="2">
    <citation type="journal article" date="2013" name="Biotechnol. Biofuels">
        <title>Global transcriptome analysis of Clostridium thermocellum ATCC 27405 during growth on dilute acid pretreated Populus and switchgrass.</title>
        <authorList>
            <person name="Wilson C.M."/>
            <person name="Rodriguez M.Jr."/>
            <person name="Johnson C.M."/>
            <person name="Martin S.L."/>
            <person name="Chu T.M."/>
            <person name="Wolfinger R.D."/>
            <person name="Hauser L.J."/>
            <person name="Land M.L."/>
            <person name="Klingeman D.M."/>
            <person name="Syed M.H."/>
            <person name="Ragauskas A.J."/>
            <person name="Tschaplinski T.J."/>
            <person name="Mielenz J.R."/>
            <person name="Brown S.D."/>
        </authorList>
    </citation>
    <scope>NUCLEOTIDE SEQUENCE [LARGE SCALE GENOMIC DNA]</scope>
    <source>
        <strain evidence="2">ATCC 27405 / DSM 1237 / JCM 9322 / NBRC 103400 / NCIMB 10682 / NRRL B-4536 / VPI 7372</strain>
    </source>
</reference>
<evidence type="ECO:0000313" key="1">
    <source>
        <dbReference type="EMBL" id="ABN54044.1"/>
    </source>
</evidence>
<dbReference type="EMBL" id="CP000568">
    <property type="protein sequence ID" value="ABN54044.1"/>
    <property type="molecule type" value="Genomic_DNA"/>
</dbReference>
<reference evidence="2" key="1">
    <citation type="submission" date="2007-02" db="EMBL/GenBank/DDBJ databases">
        <title>Complete sequence of Clostridium thermocellum ATCC 27405.</title>
        <authorList>
            <consortium name="US DOE Joint Genome Institute"/>
            <person name="Copeland A."/>
            <person name="Lucas S."/>
            <person name="Lapidus A."/>
            <person name="Barry K."/>
            <person name="Detter J.C."/>
            <person name="Glavina del Rio T."/>
            <person name="Hammon N."/>
            <person name="Israni S."/>
            <person name="Dalin E."/>
            <person name="Tice H."/>
            <person name="Pitluck S."/>
            <person name="Chertkov O."/>
            <person name="Brettin T."/>
            <person name="Bruce D."/>
            <person name="Han C."/>
            <person name="Tapia R."/>
            <person name="Gilna P."/>
            <person name="Schmutz J."/>
            <person name="Larimer F."/>
            <person name="Land M."/>
            <person name="Hauser L."/>
            <person name="Kyrpides N."/>
            <person name="Mikhailova N."/>
            <person name="Wu J.H.D."/>
            <person name="Newcomb M."/>
            <person name="Richardson P."/>
        </authorList>
    </citation>
    <scope>NUCLEOTIDE SEQUENCE [LARGE SCALE GENOMIC DNA]</scope>
    <source>
        <strain evidence="2">ATCC 27405 / DSM 1237 / JCM 9322 / NBRC 103400 / NCIMB 10682 / NRRL B-4536 / VPI 7372</strain>
    </source>
</reference>
<gene>
    <name evidence="1" type="ordered locus">Cthe_2845</name>
</gene>
<dbReference type="eggNOG" id="ENOG502ZNGQ">
    <property type="taxonomic scope" value="Bacteria"/>
</dbReference>
<organism evidence="1 2">
    <name type="scientific">Acetivibrio thermocellus (strain ATCC 27405 / DSM 1237 / JCM 9322 / NBRC 103400 / NCIMB 10682 / NRRL B-4536 / VPI 7372)</name>
    <name type="common">Clostridium thermocellum</name>
    <dbReference type="NCBI Taxonomy" id="203119"/>
    <lineage>
        <taxon>Bacteria</taxon>
        <taxon>Bacillati</taxon>
        <taxon>Bacillota</taxon>
        <taxon>Clostridia</taxon>
        <taxon>Eubacteriales</taxon>
        <taxon>Oscillospiraceae</taxon>
        <taxon>Acetivibrio</taxon>
    </lineage>
</organism>
<protein>
    <submittedName>
        <fullName evidence="1">Uncharacterized protein</fullName>
    </submittedName>
</protein>
<dbReference type="HOGENOM" id="CLU_2328871_0_0_9"/>
<sequence>MLLMTDIIKENYSKKAVIYDNIWMYFIKTAKEVICDCQKNQIRIMALEAFKLTGEGIQPSQEHSIYFNVNEDCWSRAIEFLSKIKDNDYLYEIWYEGY</sequence>
<accession>A3DJB5</accession>
<dbReference type="Proteomes" id="UP000002145">
    <property type="component" value="Chromosome"/>
</dbReference>
<evidence type="ECO:0000313" key="2">
    <source>
        <dbReference type="Proteomes" id="UP000002145"/>
    </source>
</evidence>
<dbReference type="KEGG" id="cth:Cthe_2845"/>
<name>A3DJB5_ACET2</name>
<keyword evidence="2" id="KW-1185">Reference proteome</keyword>
<proteinExistence type="predicted"/>
<dbReference type="AlphaFoldDB" id="A3DJB5"/>